<protein>
    <submittedName>
        <fullName evidence="1">Uncharacterized protein</fullName>
    </submittedName>
</protein>
<name>A0A1J5PPB1_9ZZZZ</name>
<dbReference type="InterPro" id="IPR048012">
    <property type="entry name" value="BfmA-like_N"/>
</dbReference>
<dbReference type="NCBIfam" id="NF041200">
    <property type="entry name" value="mob_BfmA_Nterm"/>
    <property type="match status" value="1"/>
</dbReference>
<comment type="caution">
    <text evidence="1">The sequence shown here is derived from an EMBL/GenBank/DDBJ whole genome shotgun (WGS) entry which is preliminary data.</text>
</comment>
<accession>A0A1J5PPB1</accession>
<proteinExistence type="predicted"/>
<dbReference type="AlphaFoldDB" id="A0A1J5PPB1"/>
<gene>
    <name evidence="1" type="ORF">GALL_512930</name>
</gene>
<sequence>MTEDINVRSVRYPLIIDQKFEKIALKLGRTKRQVFIQMVDYFYKSKKDPMDLNDELLKNTLMKNHQQYIGFIKTQENMLLVPGKALLDRIADSQKQIIGLFNEEVLKHNVMVLNNQHTQGDAFIEIGRLLELIAGGLKDKEALKAQFLFILDSYIKAREAFNMMTATREKDELIAATKKQINLL</sequence>
<dbReference type="EMBL" id="MLJW01006130">
    <property type="protein sequence ID" value="OIQ67131.1"/>
    <property type="molecule type" value="Genomic_DNA"/>
</dbReference>
<evidence type="ECO:0000313" key="1">
    <source>
        <dbReference type="EMBL" id="OIQ67131.1"/>
    </source>
</evidence>
<reference evidence="1" key="1">
    <citation type="submission" date="2016-10" db="EMBL/GenBank/DDBJ databases">
        <title>Sequence of Gallionella enrichment culture.</title>
        <authorList>
            <person name="Poehlein A."/>
            <person name="Muehling M."/>
            <person name="Daniel R."/>
        </authorList>
    </citation>
    <scope>NUCLEOTIDE SEQUENCE</scope>
</reference>
<organism evidence="1">
    <name type="scientific">mine drainage metagenome</name>
    <dbReference type="NCBI Taxonomy" id="410659"/>
    <lineage>
        <taxon>unclassified sequences</taxon>
        <taxon>metagenomes</taxon>
        <taxon>ecological metagenomes</taxon>
    </lineage>
</organism>